<dbReference type="SMART" id="SM00185">
    <property type="entry name" value="ARM"/>
    <property type="match status" value="7"/>
</dbReference>
<dbReference type="Gene3D" id="1.25.10.10">
    <property type="entry name" value="Leucine-rich Repeat Variant"/>
    <property type="match status" value="2"/>
</dbReference>
<evidence type="ECO:0008006" key="4">
    <source>
        <dbReference type="Google" id="ProtNLM"/>
    </source>
</evidence>
<dbReference type="EMBL" id="DUZY01000001">
    <property type="protein sequence ID" value="DAD20407.1"/>
    <property type="molecule type" value="Genomic_DNA"/>
</dbReference>
<feature type="repeat" description="ARM" evidence="1">
    <location>
        <begin position="387"/>
        <end position="415"/>
    </location>
</feature>
<reference evidence="2 3" key="1">
    <citation type="journal article" date="2020" name="Mol. Biol. Evol.">
        <title>Distinct Expression and Methylation Patterns for Genes with Different Fates following a Single Whole-Genome Duplication in Flowering Plants.</title>
        <authorList>
            <person name="Shi T."/>
            <person name="Rahmani R.S."/>
            <person name="Gugger P.F."/>
            <person name="Wang M."/>
            <person name="Li H."/>
            <person name="Zhang Y."/>
            <person name="Li Z."/>
            <person name="Wang Q."/>
            <person name="Van de Peer Y."/>
            <person name="Marchal K."/>
            <person name="Chen J."/>
        </authorList>
    </citation>
    <scope>NUCLEOTIDE SEQUENCE [LARGE SCALE GENOMIC DNA]</scope>
    <source>
        <tissue evidence="2">Leaf</tissue>
    </source>
</reference>
<dbReference type="PANTHER" id="PTHR46241:SF1">
    <property type="entry name" value="OUTER DYNEIN ARM-DOCKING COMPLEX SUBUNIT 2"/>
    <property type="match status" value="1"/>
</dbReference>
<keyword evidence="3" id="KW-1185">Reference proteome</keyword>
<feature type="repeat" description="ARM" evidence="1">
    <location>
        <begin position="346"/>
        <end position="388"/>
    </location>
</feature>
<dbReference type="InterPro" id="IPR011989">
    <property type="entry name" value="ARM-like"/>
</dbReference>
<name>A0A822XJF1_NELNU</name>
<evidence type="ECO:0000256" key="1">
    <source>
        <dbReference type="PROSITE-ProRule" id="PRU00259"/>
    </source>
</evidence>
<dbReference type="SUPFAM" id="SSF48371">
    <property type="entry name" value="ARM repeat"/>
    <property type="match status" value="1"/>
</dbReference>
<dbReference type="Proteomes" id="UP000607653">
    <property type="component" value="Unassembled WGS sequence"/>
</dbReference>
<dbReference type="Pfam" id="PF00514">
    <property type="entry name" value="Arm"/>
    <property type="match status" value="1"/>
</dbReference>
<dbReference type="PROSITE" id="PS50176">
    <property type="entry name" value="ARM_REPEAT"/>
    <property type="match status" value="2"/>
</dbReference>
<accession>A0A822XJF1</accession>
<sequence length="483" mass="51892">MEQPGRSQAGEKAIDWDQALHLYERIIASENESLQIMATVKLGRLSSSAPETVLSRTLPILVDLLGRPLNDSGPSIQYAAAYCLNCLSRRDDGSMAVAIGQSGAIRCLLGLLPQSEASFRRVLMKCLWRLVTVGSVNNRVTVARTGGLEVLINMSASFTDNTRRYLLEIVSALALLREVRRVIINLGGLPLLVESARSGSMVSRARAAQAIGLLGVTRRVRPMLVNLGVIPLLIELLQVGDISAKLVAGNALGIIASHIDYIRLVAQAGAIPLYAELLRGTEPLGKEIAEDVFCILAVAEVNAASIAQHLVGILRGDDDEAKAAAAGVLWDLSSYKYSVSVVGISGAIPVLVELLQDGNTDLKERVSGAIAQLSYNEGDRAAMADAGVIPLLISLLQGESEELKDNAAEALINFSEDPLQHDSVSEAFNSPSFLNIQNRLIRIRATDEHMVAYTTENDVSSLYASMDGGDLILLEHFSQTFNI</sequence>
<dbReference type="PANTHER" id="PTHR46241">
    <property type="entry name" value="ARMADILLO REPEAT-CONTAINING PROTEIN 4 ARMC4"/>
    <property type="match status" value="1"/>
</dbReference>
<dbReference type="InterPro" id="IPR000225">
    <property type="entry name" value="Armadillo"/>
</dbReference>
<evidence type="ECO:0000313" key="2">
    <source>
        <dbReference type="EMBL" id="DAD20407.1"/>
    </source>
</evidence>
<comment type="caution">
    <text evidence="2">The sequence shown here is derived from an EMBL/GenBank/DDBJ whole genome shotgun (WGS) entry which is preliminary data.</text>
</comment>
<proteinExistence type="predicted"/>
<protein>
    <recommendedName>
        <fullName evidence="4">Vacuolar protein 8</fullName>
    </recommendedName>
</protein>
<evidence type="ECO:0000313" key="3">
    <source>
        <dbReference type="Proteomes" id="UP000607653"/>
    </source>
</evidence>
<dbReference type="AlphaFoldDB" id="A0A822XJF1"/>
<gene>
    <name evidence="2" type="ORF">HUJ06_021870</name>
</gene>
<dbReference type="InterPro" id="IPR016024">
    <property type="entry name" value="ARM-type_fold"/>
</dbReference>
<organism evidence="2 3">
    <name type="scientific">Nelumbo nucifera</name>
    <name type="common">Sacred lotus</name>
    <dbReference type="NCBI Taxonomy" id="4432"/>
    <lineage>
        <taxon>Eukaryota</taxon>
        <taxon>Viridiplantae</taxon>
        <taxon>Streptophyta</taxon>
        <taxon>Embryophyta</taxon>
        <taxon>Tracheophyta</taxon>
        <taxon>Spermatophyta</taxon>
        <taxon>Magnoliopsida</taxon>
        <taxon>Proteales</taxon>
        <taxon>Nelumbonaceae</taxon>
        <taxon>Nelumbo</taxon>
    </lineage>
</organism>